<feature type="signal peptide" evidence="3">
    <location>
        <begin position="1"/>
        <end position="15"/>
    </location>
</feature>
<gene>
    <name evidence="5" type="ORF">M9Y10_039090</name>
</gene>
<dbReference type="InterPro" id="IPR036249">
    <property type="entry name" value="Thioredoxin-like_sf"/>
</dbReference>
<evidence type="ECO:0000256" key="3">
    <source>
        <dbReference type="SAM" id="SignalP"/>
    </source>
</evidence>
<dbReference type="Gene3D" id="3.40.30.10">
    <property type="entry name" value="Glutaredoxin"/>
    <property type="match status" value="1"/>
</dbReference>
<dbReference type="InterPro" id="IPR013766">
    <property type="entry name" value="Thioredoxin_domain"/>
</dbReference>
<proteinExistence type="inferred from homology"/>
<evidence type="ECO:0000256" key="2">
    <source>
        <dbReference type="ARBA" id="ARBA00022729"/>
    </source>
</evidence>
<dbReference type="EMBL" id="JAPFFF010000006">
    <property type="protein sequence ID" value="KAK8888030.1"/>
    <property type="molecule type" value="Genomic_DNA"/>
</dbReference>
<protein>
    <recommendedName>
        <fullName evidence="4">Thioredoxin domain-containing protein</fullName>
    </recommendedName>
</protein>
<feature type="chain" id="PRO_5047326600" description="Thioredoxin domain-containing protein" evidence="3">
    <location>
        <begin position="16"/>
        <end position="337"/>
    </location>
</feature>
<keyword evidence="2 3" id="KW-0732">Signal</keyword>
<evidence type="ECO:0000256" key="1">
    <source>
        <dbReference type="ARBA" id="ARBA00006347"/>
    </source>
</evidence>
<comment type="caution">
    <text evidence="5">The sequence shown here is derived from an EMBL/GenBank/DDBJ whole genome shotgun (WGS) entry which is preliminary data.</text>
</comment>
<evidence type="ECO:0000313" key="6">
    <source>
        <dbReference type="Proteomes" id="UP001470230"/>
    </source>
</evidence>
<feature type="domain" description="Thioredoxin" evidence="4">
    <location>
        <begin position="126"/>
        <end position="226"/>
    </location>
</feature>
<sequence length="337" mass="39298">MLAFLILTISCFVRDFDESLESHLSINKELTLGFFYNNNLKDINEYKKMLNRVIKYTKDFEILMVNCSKYLSICIDKSADPLPAVILYLPKGKHGITMSLEISLYNIITFITERTNIKPRLPKSQIIELNRNNFASFFYTGDYHIIEYFEEHDQASEMLDISYEEISNIYSEDNDIKFGRVNCTNDIKFCLEVGTSLVPIIRLYKHGWAEVYSGIREVPYIVNFINDNCKKHRSINGEYKHEFDDSIEEIVKNFMKKPNKKEFINQIETHTNGQAFSLIMNRIMKDGSSAINNMISNLHVLLNDPNVKGESQDRVSEKISILKIFQKYYPYVGESEL</sequence>
<evidence type="ECO:0000259" key="4">
    <source>
        <dbReference type="Pfam" id="PF00085"/>
    </source>
</evidence>
<dbReference type="CDD" id="cd02961">
    <property type="entry name" value="PDI_a_family"/>
    <property type="match status" value="1"/>
</dbReference>
<dbReference type="InterPro" id="IPR051063">
    <property type="entry name" value="PDI"/>
</dbReference>
<organism evidence="5 6">
    <name type="scientific">Tritrichomonas musculus</name>
    <dbReference type="NCBI Taxonomy" id="1915356"/>
    <lineage>
        <taxon>Eukaryota</taxon>
        <taxon>Metamonada</taxon>
        <taxon>Parabasalia</taxon>
        <taxon>Tritrichomonadida</taxon>
        <taxon>Tritrichomonadidae</taxon>
        <taxon>Tritrichomonas</taxon>
    </lineage>
</organism>
<dbReference type="InterPro" id="IPR036356">
    <property type="entry name" value="ERp29_C_sf"/>
</dbReference>
<dbReference type="PANTHER" id="PTHR45672">
    <property type="entry name" value="PROTEIN DISULFIDE-ISOMERASE C17H9.14C-RELATED"/>
    <property type="match status" value="1"/>
</dbReference>
<dbReference type="SUPFAM" id="SSF52833">
    <property type="entry name" value="Thioredoxin-like"/>
    <property type="match status" value="1"/>
</dbReference>
<name>A0ABR2KA86_9EUKA</name>
<dbReference type="SUPFAM" id="SSF47933">
    <property type="entry name" value="ERP29 C domain-like"/>
    <property type="match status" value="1"/>
</dbReference>
<dbReference type="PANTHER" id="PTHR45672:SF3">
    <property type="entry name" value="THIOREDOXIN DOMAIN-CONTAINING PROTEIN 5"/>
    <property type="match status" value="1"/>
</dbReference>
<dbReference type="Pfam" id="PF00085">
    <property type="entry name" value="Thioredoxin"/>
    <property type="match status" value="1"/>
</dbReference>
<dbReference type="Proteomes" id="UP001470230">
    <property type="component" value="Unassembled WGS sequence"/>
</dbReference>
<evidence type="ECO:0000313" key="5">
    <source>
        <dbReference type="EMBL" id="KAK8888030.1"/>
    </source>
</evidence>
<reference evidence="5 6" key="1">
    <citation type="submission" date="2024-04" db="EMBL/GenBank/DDBJ databases">
        <title>Tritrichomonas musculus Genome.</title>
        <authorList>
            <person name="Alves-Ferreira E."/>
            <person name="Grigg M."/>
            <person name="Lorenzi H."/>
            <person name="Galac M."/>
        </authorList>
    </citation>
    <scope>NUCLEOTIDE SEQUENCE [LARGE SCALE GENOMIC DNA]</scope>
    <source>
        <strain evidence="5 6">EAF2021</strain>
    </source>
</reference>
<accession>A0ABR2KA86</accession>
<comment type="similarity">
    <text evidence="1">Belongs to the protein disulfide isomerase family.</text>
</comment>
<keyword evidence="6" id="KW-1185">Reference proteome</keyword>